<dbReference type="SUPFAM" id="SSF53098">
    <property type="entry name" value="Ribonuclease H-like"/>
    <property type="match status" value="1"/>
</dbReference>
<gene>
    <name evidence="10" type="ORF">OEZ85_011669</name>
</gene>
<name>A0ABY8TR32_TETOB</name>
<comment type="subcellular location">
    <subcellularLocation>
        <location evidence="1">Nucleus</location>
    </subcellularLocation>
</comment>
<dbReference type="Pfam" id="PF00929">
    <property type="entry name" value="RNase_T"/>
    <property type="match status" value="1"/>
</dbReference>
<feature type="region of interest" description="Disordered" evidence="8">
    <location>
        <begin position="1"/>
        <end position="96"/>
    </location>
</feature>
<feature type="coiled-coil region" evidence="7">
    <location>
        <begin position="491"/>
        <end position="525"/>
    </location>
</feature>
<dbReference type="EMBL" id="CP126210">
    <property type="protein sequence ID" value="WIA11560.1"/>
    <property type="molecule type" value="Genomic_DNA"/>
</dbReference>
<dbReference type="Gene3D" id="3.30.420.10">
    <property type="entry name" value="Ribonuclease H-like superfamily/Ribonuclease H"/>
    <property type="match status" value="1"/>
</dbReference>
<evidence type="ECO:0000313" key="10">
    <source>
        <dbReference type="EMBL" id="WIA11560.1"/>
    </source>
</evidence>
<feature type="domain" description="Exonuclease" evidence="9">
    <location>
        <begin position="254"/>
        <end position="402"/>
    </location>
</feature>
<keyword evidence="11" id="KW-1185">Reference proteome</keyword>
<evidence type="ECO:0000313" key="11">
    <source>
        <dbReference type="Proteomes" id="UP001244341"/>
    </source>
</evidence>
<evidence type="ECO:0000256" key="5">
    <source>
        <dbReference type="ARBA" id="ARBA00022839"/>
    </source>
</evidence>
<evidence type="ECO:0000256" key="1">
    <source>
        <dbReference type="ARBA" id="ARBA00004123"/>
    </source>
</evidence>
<proteinExistence type="inferred from homology"/>
<feature type="compositionally biased region" description="Acidic residues" evidence="8">
    <location>
        <begin position="1"/>
        <end position="11"/>
    </location>
</feature>
<evidence type="ECO:0000256" key="6">
    <source>
        <dbReference type="ARBA" id="ARBA00023242"/>
    </source>
</evidence>
<dbReference type="InterPro" id="IPR012337">
    <property type="entry name" value="RNaseH-like_sf"/>
</dbReference>
<dbReference type="SMART" id="SM00479">
    <property type="entry name" value="EXOIII"/>
    <property type="match status" value="1"/>
</dbReference>
<feature type="compositionally biased region" description="Basic and acidic residues" evidence="8">
    <location>
        <begin position="215"/>
        <end position="227"/>
    </location>
</feature>
<dbReference type="InterPro" id="IPR047021">
    <property type="entry name" value="REXO1/3/4-like"/>
</dbReference>
<evidence type="ECO:0000256" key="4">
    <source>
        <dbReference type="ARBA" id="ARBA00022801"/>
    </source>
</evidence>
<dbReference type="InterPro" id="IPR036397">
    <property type="entry name" value="RNaseH_sf"/>
</dbReference>
<evidence type="ECO:0000256" key="7">
    <source>
        <dbReference type="SAM" id="Coils"/>
    </source>
</evidence>
<dbReference type="PANTHER" id="PTHR12801:SF115">
    <property type="entry name" value="FI18136P1-RELATED"/>
    <property type="match status" value="1"/>
</dbReference>
<accession>A0ABY8TR32</accession>
<evidence type="ECO:0000256" key="3">
    <source>
        <dbReference type="ARBA" id="ARBA00022722"/>
    </source>
</evidence>
<feature type="compositionally biased region" description="Basic residues" evidence="8">
    <location>
        <begin position="60"/>
        <end position="74"/>
    </location>
</feature>
<keyword evidence="7" id="KW-0175">Coiled coil</keyword>
<feature type="compositionally biased region" description="Low complexity" evidence="8">
    <location>
        <begin position="33"/>
        <end position="44"/>
    </location>
</feature>
<organism evidence="10 11">
    <name type="scientific">Tetradesmus obliquus</name>
    <name type="common">Green alga</name>
    <name type="synonym">Acutodesmus obliquus</name>
    <dbReference type="NCBI Taxonomy" id="3088"/>
    <lineage>
        <taxon>Eukaryota</taxon>
        <taxon>Viridiplantae</taxon>
        <taxon>Chlorophyta</taxon>
        <taxon>core chlorophytes</taxon>
        <taxon>Chlorophyceae</taxon>
        <taxon>CS clade</taxon>
        <taxon>Sphaeropleales</taxon>
        <taxon>Scenedesmaceae</taxon>
        <taxon>Tetradesmus</taxon>
    </lineage>
</organism>
<comment type="similarity">
    <text evidence="2">Belongs to the REXO1/REXO3 family.</text>
</comment>
<dbReference type="PANTHER" id="PTHR12801">
    <property type="entry name" value="RNA EXONUCLEASE REXO1 / RECO3 FAMILY MEMBER-RELATED"/>
    <property type="match status" value="1"/>
</dbReference>
<dbReference type="Proteomes" id="UP001244341">
    <property type="component" value="Chromosome 3b"/>
</dbReference>
<evidence type="ECO:0000256" key="8">
    <source>
        <dbReference type="SAM" id="MobiDB-lite"/>
    </source>
</evidence>
<evidence type="ECO:0000256" key="2">
    <source>
        <dbReference type="ARBA" id="ARBA00006357"/>
    </source>
</evidence>
<reference evidence="10 11" key="1">
    <citation type="submission" date="2023-05" db="EMBL/GenBank/DDBJ databases">
        <title>A 100% complete, gapless, phased diploid assembly of the Scenedesmus obliquus UTEX 3031 genome.</title>
        <authorList>
            <person name="Biondi T.C."/>
            <person name="Hanschen E.R."/>
            <person name="Kwon T."/>
            <person name="Eng W."/>
            <person name="Kruse C.P.S."/>
            <person name="Koehler S.I."/>
            <person name="Kunde Y."/>
            <person name="Gleasner C.D."/>
            <person name="You Mak K.T."/>
            <person name="Polle J."/>
            <person name="Hovde B.T."/>
            <person name="Starkenburg S.R."/>
        </authorList>
    </citation>
    <scope>NUCLEOTIDE SEQUENCE [LARGE SCALE GENOMIC DNA]</scope>
    <source>
        <strain evidence="10 11">DOE0152z</strain>
    </source>
</reference>
<protein>
    <recommendedName>
        <fullName evidence="9">Exonuclease domain-containing protein</fullName>
    </recommendedName>
</protein>
<evidence type="ECO:0000259" key="9">
    <source>
        <dbReference type="SMART" id="SM00479"/>
    </source>
</evidence>
<dbReference type="InterPro" id="IPR013520">
    <property type="entry name" value="Ribonucl_H"/>
</dbReference>
<keyword evidence="5" id="KW-0269">Exonuclease</keyword>
<keyword evidence="6" id="KW-0539">Nucleus</keyword>
<dbReference type="InterPro" id="IPR034922">
    <property type="entry name" value="REX1-like_exo"/>
</dbReference>
<sequence length="579" mass="64091">MAASDVEDGEIVGEVNENYEQCISAPEPHAAKHGAAATSAAAAHKQQLPGWEDEQQPAGHVRRKPKKEKKKKHKDAVGGPAEAGDGHDAADAPDSQGQQATYVNVYGSNAAADVEIKAVQPIHLRDVQQLVLWVLGDAVAPRWVFTKNKPLIPQVVLLLAGGLTEHVFNQHKALMPTLASFQAPAVALALNSNVRPGHSVGALLGVPQNRKRKREAQAEAESAKEARAGQPPFLPEHYVLTLREMQQLEYPVPTLGDDGFELTRCTLVDAAGSVLLDELVVPHNPVTDYNTRYSGITAAMLEGVTTRLEDVQRMVKRHVKPHTLLVGHSLDNDLAALKMCHCRVLDTVALFPHPRGPPYKSSLRYLASKYLQRAIQEGEHDSAVDARAAMDLALLKIEKGPSYGSNEAQGVDKLPDVLAATGRGSKCCLVDRQETLTKHATGHASAILVTSDSQAAEVAARQVKNSSWGFVWSQLQELSNFHFERCKARRRLWTAQQLQELQQQEQRLKQERRQQQQTMQQQAKQRHGDMPELRWQQELKYKREQRLDGLKPWSTADEEAFCALTEQQLRALCFCAVKR</sequence>
<keyword evidence="3" id="KW-0540">Nuclease</keyword>
<dbReference type="CDD" id="cd06145">
    <property type="entry name" value="REX1_like"/>
    <property type="match status" value="1"/>
</dbReference>
<keyword evidence="4" id="KW-0378">Hydrolase</keyword>
<feature type="region of interest" description="Disordered" evidence="8">
    <location>
        <begin position="208"/>
        <end position="227"/>
    </location>
</feature>